<dbReference type="RefSeq" id="WP_233478766.1">
    <property type="nucleotide sequence ID" value="NZ_CP013970.1"/>
</dbReference>
<dbReference type="InterPro" id="IPR020353">
    <property type="entry name" value="Toxin_YafO"/>
</dbReference>
<dbReference type="AlphaFoldDB" id="A0A345CPF6"/>
<dbReference type="Pfam" id="PF13957">
    <property type="entry name" value="YafO_toxin"/>
    <property type="match status" value="1"/>
</dbReference>
<dbReference type="EMBL" id="CP013970">
    <property type="protein sequence ID" value="AXF75323.1"/>
    <property type="molecule type" value="Genomic_DNA"/>
</dbReference>
<dbReference type="Proteomes" id="UP000264980">
    <property type="component" value="Chromosome"/>
</dbReference>
<evidence type="ECO:0000313" key="1">
    <source>
        <dbReference type="EMBL" id="AXF75323.1"/>
    </source>
</evidence>
<sequence length="125" mass="14586">MVSVSVHPDVEYPAMAAQYARILEDWKNTHILPVIFGSEGQWEDNKRLEQSAVYKIHIRLPDAPPWPDRLPQARRKSDCYLVYVRHCWEPDRYQVISIMAPDAHELARTSFLAVLEQRAEDFHAS</sequence>
<gene>
    <name evidence="1" type="ORF">AV903_03150</name>
</gene>
<proteinExistence type="predicted"/>
<reference evidence="1 2" key="1">
    <citation type="submission" date="2016-01" db="EMBL/GenBank/DDBJ databases">
        <authorList>
            <person name="Oliw E.H."/>
        </authorList>
    </citation>
    <scope>NUCLEOTIDE SEQUENCE [LARGE SCALE GENOMIC DNA]</scope>
    <source>
        <strain evidence="1 2">MDcuke</strain>
    </source>
</reference>
<protein>
    <submittedName>
        <fullName evidence="1">Type II toxin-antitoxin system YafO family toxin</fullName>
    </submittedName>
</protein>
<accession>A0A345CPF6</accession>
<organism evidence="1 2">
    <name type="scientific">Erwinia tracheiphila</name>
    <dbReference type="NCBI Taxonomy" id="65700"/>
    <lineage>
        <taxon>Bacteria</taxon>
        <taxon>Pseudomonadati</taxon>
        <taxon>Pseudomonadota</taxon>
        <taxon>Gammaproteobacteria</taxon>
        <taxon>Enterobacterales</taxon>
        <taxon>Erwiniaceae</taxon>
        <taxon>Erwinia</taxon>
    </lineage>
</organism>
<name>A0A345CPF6_9GAMM</name>
<evidence type="ECO:0000313" key="2">
    <source>
        <dbReference type="Proteomes" id="UP000264980"/>
    </source>
</evidence>